<dbReference type="Pfam" id="PF19449">
    <property type="entry name" value="DUF5987"/>
    <property type="match status" value="1"/>
</dbReference>
<dbReference type="InterPro" id="IPR046029">
    <property type="entry name" value="DUF5987"/>
</dbReference>
<accession>A0A1C5J6W9</accession>
<protein>
    <recommendedName>
        <fullName evidence="3">Gluconate 2-dehydrogenase subunit 3</fullName>
    </recommendedName>
</protein>
<keyword evidence="2" id="KW-1185">Reference proteome</keyword>
<evidence type="ECO:0000313" key="1">
    <source>
        <dbReference type="EMBL" id="SCG66340.1"/>
    </source>
</evidence>
<dbReference type="AlphaFoldDB" id="A0A1C5J6W9"/>
<proteinExistence type="predicted"/>
<evidence type="ECO:0000313" key="2">
    <source>
        <dbReference type="Proteomes" id="UP000198210"/>
    </source>
</evidence>
<evidence type="ECO:0008006" key="3">
    <source>
        <dbReference type="Google" id="ProtNLM"/>
    </source>
</evidence>
<reference evidence="1 2" key="1">
    <citation type="submission" date="2016-06" db="EMBL/GenBank/DDBJ databases">
        <authorList>
            <person name="Kjaerup R.B."/>
            <person name="Dalgaard T.S."/>
            <person name="Juul-Madsen H.R."/>
        </authorList>
    </citation>
    <scope>NUCLEOTIDE SEQUENCE [LARGE SCALE GENOMIC DNA]</scope>
    <source>
        <strain evidence="1 2">DSM 45097</strain>
    </source>
</reference>
<sequence length="188" mass="19733">MEEFEGLSASEVMTLEAYADTIIPGERRGPDDRAVAGAASGGGAVASGAVDLMTSPQGGLAGTLDSLVQGLNAHADDYATRTGLDADPSVPPFVALEFTDRVALARELLAPGHPEQELWVALAMFCAMAWDTGAHMHTTDAMASGHPGLTAMGFMPPEPDGVWRFRRFSYGRPLAALHPRTTPTGDPQ</sequence>
<organism evidence="1 2">
    <name type="scientific">Micromonospora siamensis</name>
    <dbReference type="NCBI Taxonomy" id="299152"/>
    <lineage>
        <taxon>Bacteria</taxon>
        <taxon>Bacillati</taxon>
        <taxon>Actinomycetota</taxon>
        <taxon>Actinomycetes</taxon>
        <taxon>Micromonosporales</taxon>
        <taxon>Micromonosporaceae</taxon>
        <taxon>Micromonospora</taxon>
    </lineage>
</organism>
<gene>
    <name evidence="1" type="ORF">GA0074704_4188</name>
</gene>
<name>A0A1C5J6W9_9ACTN</name>
<dbReference type="EMBL" id="LT607751">
    <property type="protein sequence ID" value="SCG66340.1"/>
    <property type="molecule type" value="Genomic_DNA"/>
</dbReference>
<dbReference type="Proteomes" id="UP000198210">
    <property type="component" value="Chromosome I"/>
</dbReference>